<accession>A0A066VIB6</accession>
<dbReference type="EMBL" id="JMSN01000120">
    <property type="protein sequence ID" value="KDN38315.1"/>
    <property type="molecule type" value="Genomic_DNA"/>
</dbReference>
<dbReference type="GeneID" id="25266268"/>
<dbReference type="Proteomes" id="UP000027361">
    <property type="component" value="Unassembled WGS sequence"/>
</dbReference>
<dbReference type="AlphaFoldDB" id="A0A066VIB6"/>
<evidence type="ECO:0000313" key="2">
    <source>
        <dbReference type="Proteomes" id="UP000027361"/>
    </source>
</evidence>
<dbReference type="RefSeq" id="XP_013240670.1">
    <property type="nucleotide sequence ID" value="XM_013385216.1"/>
</dbReference>
<name>A0A066VIB6_TILAU</name>
<proteinExistence type="predicted"/>
<keyword evidence="2" id="KW-1185">Reference proteome</keyword>
<organism evidence="1 2">
    <name type="scientific">Tilletiaria anomala (strain ATCC 24038 / CBS 436.72 / UBC 951)</name>
    <dbReference type="NCBI Taxonomy" id="1037660"/>
    <lineage>
        <taxon>Eukaryota</taxon>
        <taxon>Fungi</taxon>
        <taxon>Dikarya</taxon>
        <taxon>Basidiomycota</taxon>
        <taxon>Ustilaginomycotina</taxon>
        <taxon>Exobasidiomycetes</taxon>
        <taxon>Georgefischeriales</taxon>
        <taxon>Tilletiariaceae</taxon>
        <taxon>Tilletiaria</taxon>
    </lineage>
</organism>
<sequence length="100" mass="11699">MNMFFPHRAPWRRRPGSSTRYRSSFEALNHTPSSLNTHFYGCSLIAYLFVCRKMSKASILIWLDGQPCATILLYSDFNMIQRRTYKAQECSNRPAKRSTL</sequence>
<evidence type="ECO:0000313" key="1">
    <source>
        <dbReference type="EMBL" id="KDN38315.1"/>
    </source>
</evidence>
<gene>
    <name evidence="1" type="ORF">K437DRAFT_27141</name>
</gene>
<dbReference type="HOGENOM" id="CLU_2308007_0_0_1"/>
<dbReference type="InParanoid" id="A0A066VIB6"/>
<reference evidence="1 2" key="1">
    <citation type="submission" date="2014-05" db="EMBL/GenBank/DDBJ databases">
        <title>Draft genome sequence of a rare smut relative, Tilletiaria anomala UBC 951.</title>
        <authorList>
            <consortium name="DOE Joint Genome Institute"/>
            <person name="Toome M."/>
            <person name="Kuo A."/>
            <person name="Henrissat B."/>
            <person name="Lipzen A."/>
            <person name="Tritt A."/>
            <person name="Yoshinaga Y."/>
            <person name="Zane M."/>
            <person name="Barry K."/>
            <person name="Grigoriev I.V."/>
            <person name="Spatafora J.W."/>
            <person name="Aimea M.C."/>
        </authorList>
    </citation>
    <scope>NUCLEOTIDE SEQUENCE [LARGE SCALE GENOMIC DNA]</scope>
    <source>
        <strain evidence="1 2">UBC 951</strain>
    </source>
</reference>
<protein>
    <submittedName>
        <fullName evidence="1">Uncharacterized protein</fullName>
    </submittedName>
</protein>
<comment type="caution">
    <text evidence="1">The sequence shown here is derived from an EMBL/GenBank/DDBJ whole genome shotgun (WGS) entry which is preliminary data.</text>
</comment>